<dbReference type="AlphaFoldDB" id="A0A9X2AKS3"/>
<proteinExistence type="predicted"/>
<evidence type="ECO:0008006" key="3">
    <source>
        <dbReference type="Google" id="ProtNLM"/>
    </source>
</evidence>
<comment type="caution">
    <text evidence="1">The sequence shown here is derived from an EMBL/GenBank/DDBJ whole genome shotgun (WGS) entry which is preliminary data.</text>
</comment>
<dbReference type="Proteomes" id="UP001139369">
    <property type="component" value="Unassembled WGS sequence"/>
</dbReference>
<evidence type="ECO:0000313" key="2">
    <source>
        <dbReference type="Proteomes" id="UP001139369"/>
    </source>
</evidence>
<protein>
    <recommendedName>
        <fullName evidence="3">Serine kinase</fullName>
    </recommendedName>
</protein>
<organism evidence="1 2">
    <name type="scientific">Polaribacter marinus</name>
    <dbReference type="NCBI Taxonomy" id="2916838"/>
    <lineage>
        <taxon>Bacteria</taxon>
        <taxon>Pseudomonadati</taxon>
        <taxon>Bacteroidota</taxon>
        <taxon>Flavobacteriia</taxon>
        <taxon>Flavobacteriales</taxon>
        <taxon>Flavobacteriaceae</taxon>
    </lineage>
</organism>
<dbReference type="EMBL" id="JAKQYM010000008">
    <property type="protein sequence ID" value="MCI2229798.1"/>
    <property type="molecule type" value="Genomic_DNA"/>
</dbReference>
<evidence type="ECO:0000313" key="1">
    <source>
        <dbReference type="EMBL" id="MCI2229798.1"/>
    </source>
</evidence>
<dbReference type="RefSeq" id="WP_242178909.1">
    <property type="nucleotide sequence ID" value="NZ_JAKQYM010000008.1"/>
</dbReference>
<dbReference type="Gene3D" id="3.40.50.300">
    <property type="entry name" value="P-loop containing nucleotide triphosphate hydrolases"/>
    <property type="match status" value="1"/>
</dbReference>
<gene>
    <name evidence="1" type="ORF">MC378_11525</name>
</gene>
<name>A0A9X2AKS3_9FLAO</name>
<dbReference type="InterPro" id="IPR027417">
    <property type="entry name" value="P-loop_NTPase"/>
</dbReference>
<keyword evidence="2" id="KW-1185">Reference proteome</keyword>
<reference evidence="1" key="1">
    <citation type="submission" date="2022-02" db="EMBL/GenBank/DDBJ databases">
        <title>Polaribacter sp. MSW13, isolated from seawater.</title>
        <authorList>
            <person name="Kristyanto S."/>
            <person name="Jung J."/>
            <person name="Jeon C.O."/>
        </authorList>
    </citation>
    <scope>NUCLEOTIDE SEQUENCE</scope>
    <source>
        <strain evidence="1">MSW13</strain>
    </source>
</reference>
<accession>A0A9X2AKS3</accession>
<dbReference type="SUPFAM" id="SSF53795">
    <property type="entry name" value="PEP carboxykinase-like"/>
    <property type="match status" value="1"/>
</dbReference>
<sequence>MNKQPQFLYKGIEDKTLTWFENSNEYLVLENTTAAILEQLSNRVSVKEIAKKLSEKLSIPIDKTIDFVLNLEAQLYSPQTKTNPKIVNDYRDLKIPKTFEFIKYYKINDIVFKISFAHELEMSYVHPKFAHLESKASKYQNEFAVFTNHNYLFLFVDGSMIGGWNRQEIHYFQGKFSMELIQKIHQKEEKEWMGVFHASAVSNGKKAILFLGDSGNGKSTSLALLQAHGFTCLADDFVPMDVAKKEIYSFPAAISIKKNSLETLLPIYPELATTAEYDFKRLNKIVRYLKPNNLNFFAHLPCKELVFIKYEKDAALSCKKISKIDAFEQLVPDSWLSPIKENAAIFLDWFAALNCYQLTYSNNEKMIETVTNLFDNDL</sequence>